<gene>
    <name evidence="1" type="ORF">GLOTRDRAFT_93613</name>
</gene>
<dbReference type="EMBL" id="KB469302">
    <property type="protein sequence ID" value="EPQ55049.1"/>
    <property type="molecule type" value="Genomic_DNA"/>
</dbReference>
<sequence length="419" mass="47079">MPVVWNRPNHGNGRQIVDGQMIHKSVFTTCTMDYVSRAHLPLSAVPFVPVKWLRPVLEERAQSEAIKSELLKYNLALEEDFDDLVLDLLNEPQKLQSVLSSAEDRRKLLEAPNKDNELFPLFVRLILNSTTNQDLIETDSFRLLVLGEDVSLLMTLAMCILGHASIGPIKHMSVVFRSLVGPRTPGAVHFSITTDPYLPEALLLENLHPDYEEHQISRLPPIPNSGLALALLAAARWRWYMDQKPRSNLLSDEVEVTLKFVEVFDWDTDFKLYENQGKTSDEAPRSLSRTNLLCQDTVEVVGRGNFGDPMRFYGMTITNESGLDLYLYILWFDSDLGFRPYYLPRTSDQPSLLAGQSLNCLQGGETGSPRSYTIPFGQDHDVGFIKLILTTTRLHSGWEGCLVGGGGTMTLVDRPGGRT</sequence>
<proteinExistence type="predicted"/>
<protein>
    <submittedName>
        <fullName evidence="1">Uncharacterized protein</fullName>
    </submittedName>
</protein>
<dbReference type="OrthoDB" id="3223806at2759"/>
<name>S7RQ83_GLOTA</name>
<accession>S7RQ83</accession>
<dbReference type="GeneID" id="19309525"/>
<organism evidence="1 2">
    <name type="scientific">Gloeophyllum trabeum (strain ATCC 11539 / FP-39264 / Madison 617)</name>
    <name type="common">Brown rot fungus</name>
    <dbReference type="NCBI Taxonomy" id="670483"/>
    <lineage>
        <taxon>Eukaryota</taxon>
        <taxon>Fungi</taxon>
        <taxon>Dikarya</taxon>
        <taxon>Basidiomycota</taxon>
        <taxon>Agaricomycotina</taxon>
        <taxon>Agaricomycetes</taxon>
        <taxon>Gloeophyllales</taxon>
        <taxon>Gloeophyllaceae</taxon>
        <taxon>Gloeophyllum</taxon>
    </lineage>
</organism>
<evidence type="ECO:0000313" key="1">
    <source>
        <dbReference type="EMBL" id="EPQ55049.1"/>
    </source>
</evidence>
<dbReference type="RefSeq" id="XP_007866224.1">
    <property type="nucleotide sequence ID" value="XM_007868033.1"/>
</dbReference>
<keyword evidence="2" id="KW-1185">Reference proteome</keyword>
<dbReference type="KEGG" id="gtr:GLOTRDRAFT_93613"/>
<reference evidence="1 2" key="1">
    <citation type="journal article" date="2012" name="Science">
        <title>The Paleozoic origin of enzymatic lignin decomposition reconstructed from 31 fungal genomes.</title>
        <authorList>
            <person name="Floudas D."/>
            <person name="Binder M."/>
            <person name="Riley R."/>
            <person name="Barry K."/>
            <person name="Blanchette R.A."/>
            <person name="Henrissat B."/>
            <person name="Martinez A.T."/>
            <person name="Otillar R."/>
            <person name="Spatafora J.W."/>
            <person name="Yadav J.S."/>
            <person name="Aerts A."/>
            <person name="Benoit I."/>
            <person name="Boyd A."/>
            <person name="Carlson A."/>
            <person name="Copeland A."/>
            <person name="Coutinho P.M."/>
            <person name="de Vries R.P."/>
            <person name="Ferreira P."/>
            <person name="Findley K."/>
            <person name="Foster B."/>
            <person name="Gaskell J."/>
            <person name="Glotzer D."/>
            <person name="Gorecki P."/>
            <person name="Heitman J."/>
            <person name="Hesse C."/>
            <person name="Hori C."/>
            <person name="Igarashi K."/>
            <person name="Jurgens J.A."/>
            <person name="Kallen N."/>
            <person name="Kersten P."/>
            <person name="Kohler A."/>
            <person name="Kuees U."/>
            <person name="Kumar T.K.A."/>
            <person name="Kuo A."/>
            <person name="LaButti K."/>
            <person name="Larrondo L.F."/>
            <person name="Lindquist E."/>
            <person name="Ling A."/>
            <person name="Lombard V."/>
            <person name="Lucas S."/>
            <person name="Lundell T."/>
            <person name="Martin R."/>
            <person name="McLaughlin D.J."/>
            <person name="Morgenstern I."/>
            <person name="Morin E."/>
            <person name="Murat C."/>
            <person name="Nagy L.G."/>
            <person name="Nolan M."/>
            <person name="Ohm R.A."/>
            <person name="Patyshakuliyeva A."/>
            <person name="Rokas A."/>
            <person name="Ruiz-Duenas F.J."/>
            <person name="Sabat G."/>
            <person name="Salamov A."/>
            <person name="Samejima M."/>
            <person name="Schmutz J."/>
            <person name="Slot J.C."/>
            <person name="St John F."/>
            <person name="Stenlid J."/>
            <person name="Sun H."/>
            <person name="Sun S."/>
            <person name="Syed K."/>
            <person name="Tsang A."/>
            <person name="Wiebenga A."/>
            <person name="Young D."/>
            <person name="Pisabarro A."/>
            <person name="Eastwood D.C."/>
            <person name="Martin F."/>
            <person name="Cullen D."/>
            <person name="Grigoriev I.V."/>
            <person name="Hibbett D.S."/>
        </authorList>
    </citation>
    <scope>NUCLEOTIDE SEQUENCE [LARGE SCALE GENOMIC DNA]</scope>
    <source>
        <strain evidence="1 2">ATCC 11539</strain>
    </source>
</reference>
<dbReference type="HOGENOM" id="CLU_655602_0_0_1"/>
<dbReference type="Proteomes" id="UP000030669">
    <property type="component" value="Unassembled WGS sequence"/>
</dbReference>
<dbReference type="AlphaFoldDB" id="S7RQ83"/>
<evidence type="ECO:0000313" key="2">
    <source>
        <dbReference type="Proteomes" id="UP000030669"/>
    </source>
</evidence>